<dbReference type="RefSeq" id="XP_012938322.1">
    <property type="nucleotide sequence ID" value="XM_013082868.2"/>
</dbReference>
<dbReference type="GeneID" id="106011837"/>
<protein>
    <submittedName>
        <fullName evidence="3">Uncharacterized protein LOC106011837</fullName>
    </submittedName>
</protein>
<keyword evidence="2" id="KW-1185">Reference proteome</keyword>
<dbReference type="Proteomes" id="UP000694888">
    <property type="component" value="Unplaced"/>
</dbReference>
<evidence type="ECO:0000313" key="3">
    <source>
        <dbReference type="RefSeq" id="XP_012938322.1"/>
    </source>
</evidence>
<organism evidence="2 3">
    <name type="scientific">Aplysia californica</name>
    <name type="common">California sea hare</name>
    <dbReference type="NCBI Taxonomy" id="6500"/>
    <lineage>
        <taxon>Eukaryota</taxon>
        <taxon>Metazoa</taxon>
        <taxon>Spiralia</taxon>
        <taxon>Lophotrochozoa</taxon>
        <taxon>Mollusca</taxon>
        <taxon>Gastropoda</taxon>
        <taxon>Heterobranchia</taxon>
        <taxon>Euthyneura</taxon>
        <taxon>Tectipleura</taxon>
        <taxon>Aplysiida</taxon>
        <taxon>Aplysioidea</taxon>
        <taxon>Aplysiidae</taxon>
        <taxon>Aplysia</taxon>
    </lineage>
</organism>
<evidence type="ECO:0000313" key="2">
    <source>
        <dbReference type="Proteomes" id="UP000694888"/>
    </source>
</evidence>
<reference evidence="3" key="1">
    <citation type="submission" date="2025-08" db="UniProtKB">
        <authorList>
            <consortium name="RefSeq"/>
        </authorList>
    </citation>
    <scope>IDENTIFICATION</scope>
</reference>
<name>A0ABM1A0G9_APLCA</name>
<feature type="region of interest" description="Disordered" evidence="1">
    <location>
        <begin position="172"/>
        <end position="191"/>
    </location>
</feature>
<feature type="region of interest" description="Disordered" evidence="1">
    <location>
        <begin position="218"/>
        <end position="256"/>
    </location>
</feature>
<proteinExistence type="predicted"/>
<sequence length="256" mass="28852">MPQCYNPSLVADQDTSAFGKNSRYMKANNFNLHTLRRVNVLNSLEAKFTRMRLSVMERNTQNQLKMRSQARVNILESYKRTLAYRLVVKKHPIRKNPDFNAALNDNYSFHSLRHEIKAMLNDIDPNIVRHRKARERVHECKDTYQGVIAQNLAKIVDIVPKKRVVPEVVTEVESRTPTPPPPPRTFRRSIIGPPLRGLAKEAQGVTLKMVKEKSWMGVASPSGQTAGSPSKTPGLINPRPALPPIQGAPHEIEAAA</sequence>
<accession>A0ABM1A0G9</accession>
<feature type="compositionally biased region" description="Polar residues" evidence="1">
    <location>
        <begin position="221"/>
        <end position="231"/>
    </location>
</feature>
<evidence type="ECO:0000256" key="1">
    <source>
        <dbReference type="SAM" id="MobiDB-lite"/>
    </source>
</evidence>
<gene>
    <name evidence="3" type="primary">LOC106011837</name>
</gene>